<dbReference type="STRING" id="469383.Cwoe_1210"/>
<feature type="signal peptide" evidence="2">
    <location>
        <begin position="1"/>
        <end position="20"/>
    </location>
</feature>
<keyword evidence="5" id="KW-1185">Reference proteome</keyword>
<protein>
    <recommendedName>
        <fullName evidence="3">DUF1648 domain-containing protein</fullName>
    </recommendedName>
</protein>
<feature type="transmembrane region" description="Helical" evidence="1">
    <location>
        <begin position="117"/>
        <end position="139"/>
    </location>
</feature>
<keyword evidence="1" id="KW-1133">Transmembrane helix</keyword>
<proteinExistence type="predicted"/>
<dbReference type="EMBL" id="CP001854">
    <property type="protein sequence ID" value="ADB49639.1"/>
    <property type="molecule type" value="Genomic_DNA"/>
</dbReference>
<organism evidence="4 5">
    <name type="scientific">Conexibacter woesei (strain DSM 14684 / CCUG 47730 / CIP 108061 / JCM 11494 / NBRC 100937 / ID131577)</name>
    <dbReference type="NCBI Taxonomy" id="469383"/>
    <lineage>
        <taxon>Bacteria</taxon>
        <taxon>Bacillati</taxon>
        <taxon>Actinomycetota</taxon>
        <taxon>Thermoleophilia</taxon>
        <taxon>Solirubrobacterales</taxon>
        <taxon>Conexibacteraceae</taxon>
        <taxon>Conexibacter</taxon>
    </lineage>
</organism>
<keyword evidence="1" id="KW-0472">Membrane</keyword>
<dbReference type="RefSeq" id="WP_012932690.1">
    <property type="nucleotide sequence ID" value="NC_013739.1"/>
</dbReference>
<dbReference type="eggNOG" id="ENOG5033VBA">
    <property type="taxonomic scope" value="Bacteria"/>
</dbReference>
<keyword evidence="2" id="KW-0732">Signal</keyword>
<reference evidence="4 5" key="1">
    <citation type="journal article" date="2010" name="Stand. Genomic Sci.">
        <title>Complete genome sequence of Conexibacter woesei type strain (ID131577).</title>
        <authorList>
            <person name="Pukall R."/>
            <person name="Lapidus A."/>
            <person name="Glavina Del Rio T."/>
            <person name="Copeland A."/>
            <person name="Tice H."/>
            <person name="Cheng J.-F."/>
            <person name="Lucas S."/>
            <person name="Chen F."/>
            <person name="Nolan M."/>
            <person name="Bruce D."/>
            <person name="Goodwin L."/>
            <person name="Pitluck S."/>
            <person name="Mavromatis K."/>
            <person name="Ivanova N."/>
            <person name="Ovchinnikova G."/>
            <person name="Pati A."/>
            <person name="Chen A."/>
            <person name="Palaniappan K."/>
            <person name="Land M."/>
            <person name="Hauser L."/>
            <person name="Chang Y.-J."/>
            <person name="Jeffries C.D."/>
            <person name="Chain P."/>
            <person name="Meincke L."/>
            <person name="Sims D."/>
            <person name="Brettin T."/>
            <person name="Detter J.C."/>
            <person name="Rohde M."/>
            <person name="Goeker M."/>
            <person name="Bristow J."/>
            <person name="Eisen J.A."/>
            <person name="Markowitz V."/>
            <person name="Kyrpides N.C."/>
            <person name="Klenk H.-P."/>
            <person name="Hugenholtz P."/>
        </authorList>
    </citation>
    <scope>NUCLEOTIDE SEQUENCE [LARGE SCALE GENOMIC DNA]</scope>
    <source>
        <strain evidence="5">DSM 14684 / CIP 108061 / JCM 11494 / NBRC 100937 / ID131577</strain>
    </source>
</reference>
<accession>D3FDR5</accession>
<dbReference type="HOGENOM" id="CLU_054762_1_0_11"/>
<dbReference type="AlphaFoldDB" id="D3FDR5"/>
<feature type="transmembrane region" description="Helical" evidence="1">
    <location>
        <begin position="81"/>
        <end position="105"/>
    </location>
</feature>
<feature type="chain" id="PRO_5003043215" description="DUF1648 domain-containing protein" evidence="2">
    <location>
        <begin position="21"/>
        <end position="321"/>
    </location>
</feature>
<dbReference type="Pfam" id="PF07853">
    <property type="entry name" value="DUF1648"/>
    <property type="match status" value="1"/>
</dbReference>
<feature type="transmembrane region" description="Helical" evidence="1">
    <location>
        <begin position="50"/>
        <end position="69"/>
    </location>
</feature>
<dbReference type="InterPro" id="IPR012867">
    <property type="entry name" value="DUF1648"/>
</dbReference>
<evidence type="ECO:0000256" key="2">
    <source>
        <dbReference type="SAM" id="SignalP"/>
    </source>
</evidence>
<feature type="transmembrane region" description="Helical" evidence="1">
    <location>
        <begin position="176"/>
        <end position="194"/>
    </location>
</feature>
<dbReference type="Proteomes" id="UP000008229">
    <property type="component" value="Chromosome"/>
</dbReference>
<name>D3FDR5_CONWI</name>
<reference evidence="5" key="2">
    <citation type="submission" date="2010-01" db="EMBL/GenBank/DDBJ databases">
        <title>The complete genome of Conexibacter woesei DSM 14684.</title>
        <authorList>
            <consortium name="US DOE Joint Genome Institute (JGI-PGF)"/>
            <person name="Lucas S."/>
            <person name="Copeland A."/>
            <person name="Lapidus A."/>
            <person name="Glavina del Rio T."/>
            <person name="Dalin E."/>
            <person name="Tice H."/>
            <person name="Bruce D."/>
            <person name="Goodwin L."/>
            <person name="Pitluck S."/>
            <person name="Kyrpides N."/>
            <person name="Mavromatis K."/>
            <person name="Ivanova N."/>
            <person name="Mikhailova N."/>
            <person name="Chertkov O."/>
            <person name="Brettin T."/>
            <person name="Detter J.C."/>
            <person name="Han C."/>
            <person name="Larimer F."/>
            <person name="Land M."/>
            <person name="Hauser L."/>
            <person name="Markowitz V."/>
            <person name="Cheng J.-F."/>
            <person name="Hugenholtz P."/>
            <person name="Woyke T."/>
            <person name="Wu D."/>
            <person name="Pukall R."/>
            <person name="Steenblock K."/>
            <person name="Schneider S."/>
            <person name="Klenk H.-P."/>
            <person name="Eisen J.A."/>
        </authorList>
    </citation>
    <scope>NUCLEOTIDE SEQUENCE [LARGE SCALE GENOMIC DNA]</scope>
    <source>
        <strain evidence="5">DSM 14684 / CIP 108061 / JCM 11494 / NBRC 100937 / ID131577</strain>
    </source>
</reference>
<evidence type="ECO:0000256" key="1">
    <source>
        <dbReference type="SAM" id="Phobius"/>
    </source>
</evidence>
<dbReference type="KEGG" id="cwo:Cwoe_1210"/>
<gene>
    <name evidence="4" type="ordered locus">Cwoe_1210</name>
</gene>
<sequence length="321" mass="31846" precursor="true">MLKRFVLLLGGPLAALTAVAAAIATAGGLPNPIATHWDAGGTPDGHTPPVAFAGGLLLLCLLAWGVLLLQARRRGPAGLRLTAAPSVWATIAFLCGIAVVTFGANAGAASWREAGDMTLGTLLAVVGASAAAGLVAWALERGRPVAPERTVHAVAPIALAAGEQVVWSRSLASRPAAIGCVAIGGGMAVAGLFVGGAAGWGLVAGGIATAVLLSALSEIVATVDASGLTIAYGPLGWPRQTVPLADVASAERTEIDPWSVGGWGYRKAGSGKTAVVLRGGEGLRVVRQDGRELLVTVPDAATAAGLLTALRGRAGVPGRAA</sequence>
<feature type="domain" description="DUF1648" evidence="3">
    <location>
        <begin position="15"/>
        <end position="51"/>
    </location>
</feature>
<evidence type="ECO:0000313" key="4">
    <source>
        <dbReference type="EMBL" id="ADB49639.1"/>
    </source>
</evidence>
<dbReference type="OrthoDB" id="4303577at2"/>
<evidence type="ECO:0000313" key="5">
    <source>
        <dbReference type="Proteomes" id="UP000008229"/>
    </source>
</evidence>
<keyword evidence="1" id="KW-0812">Transmembrane</keyword>
<evidence type="ECO:0000259" key="3">
    <source>
        <dbReference type="Pfam" id="PF07853"/>
    </source>
</evidence>